<proteinExistence type="predicted"/>
<dbReference type="RefSeq" id="WP_307349444.1">
    <property type="nucleotide sequence ID" value="NZ_JAUSVS010000004.1"/>
</dbReference>
<comment type="caution">
    <text evidence="1">The sequence shown here is derived from an EMBL/GenBank/DDBJ whole genome shotgun (WGS) entry which is preliminary data.</text>
</comment>
<reference evidence="1 2" key="1">
    <citation type="submission" date="2023-07" db="EMBL/GenBank/DDBJ databases">
        <title>Genomic Encyclopedia of Type Strains, Phase IV (KMG-IV): sequencing the most valuable type-strain genomes for metagenomic binning, comparative biology and taxonomic classification.</title>
        <authorList>
            <person name="Goeker M."/>
        </authorList>
    </citation>
    <scope>NUCLEOTIDE SEQUENCE [LARGE SCALE GENOMIC DNA]</scope>
    <source>
        <strain evidence="1 2">DSM 18695</strain>
    </source>
</reference>
<organism evidence="1 2">
    <name type="scientific">Caulobacter ginsengisoli</name>
    <dbReference type="NCBI Taxonomy" id="400775"/>
    <lineage>
        <taxon>Bacteria</taxon>
        <taxon>Pseudomonadati</taxon>
        <taxon>Pseudomonadota</taxon>
        <taxon>Alphaproteobacteria</taxon>
        <taxon>Caulobacterales</taxon>
        <taxon>Caulobacteraceae</taxon>
        <taxon>Caulobacter</taxon>
    </lineage>
</organism>
<evidence type="ECO:0000313" key="1">
    <source>
        <dbReference type="EMBL" id="MDQ0464636.1"/>
    </source>
</evidence>
<keyword evidence="2" id="KW-1185">Reference proteome</keyword>
<name>A0ABU0IRJ4_9CAUL</name>
<accession>A0ABU0IRJ4</accession>
<dbReference type="EMBL" id="JAUSVS010000004">
    <property type="protein sequence ID" value="MDQ0464636.1"/>
    <property type="molecule type" value="Genomic_DNA"/>
</dbReference>
<sequence length="440" mass="46752">MTPEQLWTLELDKAAAGAAAGRKPSGRPAGLGGRLAMWRAALLGVPAWLITALLFARDPHWPPPGPWAALHGEIANRTTPLLDLLIAQAPETPILLLGRPQRSLGAVAGLFAARGLAKPRLFRPWSLGDAVAILGELISVLTVGFHVAADRPTPLPPTREMVAIVYRLAQGLASRRWTKRQGGGAGTVVFGHTGLADTSLLELGLKAAGARTVHYVHGVSQGWNFTGLSDLAVFQCDSDARWHRALGGYGRTAALKAKPAPCPDGTGWLLLSNRAHPMDPDYQARGLRAEVALLRSVARAADMAGQPRAGVTWKPHPVLYSLPAIVQSSALAEGRRLGFTLWDPDNRDLSGARAFAVVITSPSTAAIDMLRLGKLPIVFGDPGDPACAVAQIPARAKDAPSLAIMAAELADPDRWRARYDAAWKAVGPGRKPDWADLIKP</sequence>
<protein>
    <submittedName>
        <fullName evidence="1">Uncharacterized protein</fullName>
    </submittedName>
</protein>
<evidence type="ECO:0000313" key="2">
    <source>
        <dbReference type="Proteomes" id="UP001228905"/>
    </source>
</evidence>
<dbReference type="Proteomes" id="UP001228905">
    <property type="component" value="Unassembled WGS sequence"/>
</dbReference>
<gene>
    <name evidence="1" type="ORF">QO010_002420</name>
</gene>